<name>A0A3D8YD90_9BACT</name>
<organism evidence="3 4">
    <name type="scientific">Dyadobacter luteus</name>
    <dbReference type="NCBI Taxonomy" id="2259619"/>
    <lineage>
        <taxon>Bacteria</taxon>
        <taxon>Pseudomonadati</taxon>
        <taxon>Bacteroidota</taxon>
        <taxon>Cytophagia</taxon>
        <taxon>Cytophagales</taxon>
        <taxon>Spirosomataceae</taxon>
        <taxon>Dyadobacter</taxon>
    </lineage>
</organism>
<dbReference type="OrthoDB" id="9757650at2"/>
<dbReference type="SUPFAM" id="SSF52129">
    <property type="entry name" value="Caspase-like"/>
    <property type="match status" value="1"/>
</dbReference>
<dbReference type="Pfam" id="PF01364">
    <property type="entry name" value="Peptidase_C25"/>
    <property type="match status" value="1"/>
</dbReference>
<reference evidence="3 4" key="1">
    <citation type="submission" date="2018-07" db="EMBL/GenBank/DDBJ databases">
        <title>Dyadobacter roseus sp. nov., isolated from rose rhizosphere soil.</title>
        <authorList>
            <person name="Chen L."/>
        </authorList>
    </citation>
    <scope>NUCLEOTIDE SEQUENCE [LARGE SCALE GENOMIC DNA]</scope>
    <source>
        <strain evidence="3 4">RS19</strain>
    </source>
</reference>
<evidence type="ECO:0000313" key="4">
    <source>
        <dbReference type="Proteomes" id="UP000256373"/>
    </source>
</evidence>
<keyword evidence="4" id="KW-1185">Reference proteome</keyword>
<dbReference type="GO" id="GO:0006508">
    <property type="term" value="P:proteolysis"/>
    <property type="evidence" value="ECO:0007669"/>
    <property type="project" value="InterPro"/>
</dbReference>
<sequence>MRFFLFSLILVFVNVVIFAQSQSLYTNDWIVPDQQYVKIRIEEKGIFKVPFSSLPTSFNVNDVDKLQLFFRGKEVPLISTDNNEILFYGVPNDGSSDSLLYRPMSSRYNVHSSLYSDVSSYFLTSGKKKGKRVENKAFVSDSAPLSYHMETYLKTFLTEYSFSTEKHAVPSFINSFFELGAARTGERLEGNKLIEFSYEMDNYLQINLLKPHVKILLHGMFNTSRTLEIYVKKKDGSSLRKVGDLFLNGFEGKLFEFDLDADDFSVDGKGSIFFKSNNNLERERFSVSFYSIDFPQRIDANVQENKWYNLPPNADLLSRLEFKGLSNEFRLLDISDIYNIKSVDRVNSVLSRVNGKSANVVLFKNSIAVGRDKCIEVKFNTIDPKLSNYIIITNGILTQSAGRYANYRKSTQGGSFKASVFYIKDIYDQFNYGEVSPVAIRNFVQFMLSDGNKEKYLFLLGKSINPLEKMPKELEDCIPAVGYPASDLLLVTGLAGEQMDVPAIPIGRLMAVEDQNVDDYLNKVRDYEKEEGEFAWRKNILHLSGGKTESEIRQFKDALSALVPTVEQGSLGGNVKGFFKNSTIEVENVNIASEINEGVGMLTYFGHGSRTTTDLNFGYISDASKGYNNYLKYPIMYFNGCGVGNVFRGLFNPSPTASDRRPLSMDWTLSKDRGAIAIMANSYESYVNPSLKYLQELYNTLFTDYSISTLSIGQIQRETAKHVVAKGANIYDVANLHQTVLQGDPAIRFINVSKPDYSISQDEGIFIKAETGKSLENSNNAEILVVVENKGRVVVDEVVPIRIKYVSKGVDMIIEKNSLIGRLDTIRVEIGAVRDLRRIEVEIDPGNIIEELNENNNISELIIDWDLAKDMPFYPMERVIDIVPPTLSVSFNGSSIVNNQTVSPNPKIKMAVSDDRFLSKDANLLDIFLKNCSDESCDFVKLDLSNEEFELNVLSNNSIEVLYSPKTMLTGDYELLVNAKDSRNNSIVNAYRIRFNIFDIALFKVIAFPNPATDYVLFKTDYLLKEGVSYIDFKIYDTLGRMIENKKITKPGDWYWYPKSLSGLFYCKATLILSNGEVKTETNNKIIVVK</sequence>
<comment type="caution">
    <text evidence="3">The sequence shown here is derived from an EMBL/GenBank/DDBJ whole genome shotgun (WGS) entry which is preliminary data.</text>
</comment>
<dbReference type="Proteomes" id="UP000256373">
    <property type="component" value="Unassembled WGS sequence"/>
</dbReference>
<dbReference type="InterPro" id="IPR029030">
    <property type="entry name" value="Caspase-like_dom_sf"/>
</dbReference>
<proteinExistence type="predicted"/>
<dbReference type="AlphaFoldDB" id="A0A3D8YD90"/>
<evidence type="ECO:0000313" key="3">
    <source>
        <dbReference type="EMBL" id="REA62450.1"/>
    </source>
</evidence>
<dbReference type="RefSeq" id="WP_115830481.1">
    <property type="nucleotide sequence ID" value="NZ_QNUL01000005.1"/>
</dbReference>
<keyword evidence="1" id="KW-0732">Signal</keyword>
<dbReference type="Gene3D" id="3.40.50.1460">
    <property type="match status" value="1"/>
</dbReference>
<feature type="domain" description="Gingipain" evidence="2">
    <location>
        <begin position="389"/>
        <end position="748"/>
    </location>
</feature>
<evidence type="ECO:0000259" key="2">
    <source>
        <dbReference type="Pfam" id="PF01364"/>
    </source>
</evidence>
<gene>
    <name evidence="3" type="ORF">DSL64_09355</name>
</gene>
<accession>A0A3D8YD90</accession>
<evidence type="ECO:0000256" key="1">
    <source>
        <dbReference type="ARBA" id="ARBA00022729"/>
    </source>
</evidence>
<dbReference type="Gene3D" id="3.40.50.10390">
    <property type="entry name" value="Gingipain r, domain 1"/>
    <property type="match status" value="1"/>
</dbReference>
<protein>
    <recommendedName>
        <fullName evidence="2">Gingipain domain-containing protein</fullName>
    </recommendedName>
</protein>
<dbReference type="GO" id="GO:0008234">
    <property type="term" value="F:cysteine-type peptidase activity"/>
    <property type="evidence" value="ECO:0007669"/>
    <property type="project" value="InterPro"/>
</dbReference>
<dbReference type="CDD" id="cd02258">
    <property type="entry name" value="Peptidase_C25_N"/>
    <property type="match status" value="1"/>
</dbReference>
<dbReference type="InterPro" id="IPR001769">
    <property type="entry name" value="Gingipain"/>
</dbReference>
<dbReference type="InterPro" id="IPR029031">
    <property type="entry name" value="Gingipain_N_sf"/>
</dbReference>
<dbReference type="EMBL" id="QNUL01000005">
    <property type="protein sequence ID" value="REA62450.1"/>
    <property type="molecule type" value="Genomic_DNA"/>
</dbReference>